<dbReference type="InterPro" id="IPR045861">
    <property type="entry name" value="CorA_cytoplasmic_dom"/>
</dbReference>
<dbReference type="PANTHER" id="PTHR46494">
    <property type="entry name" value="CORA FAMILY METAL ION TRANSPORTER (EUROFUNG)"/>
    <property type="match status" value="1"/>
</dbReference>
<dbReference type="PANTHER" id="PTHR46494:SF1">
    <property type="entry name" value="CORA FAMILY METAL ION TRANSPORTER (EUROFUNG)"/>
    <property type="match status" value="1"/>
</dbReference>
<evidence type="ECO:0000256" key="4">
    <source>
        <dbReference type="ARBA" id="ARBA00022475"/>
    </source>
</evidence>
<dbReference type="SUPFAM" id="SSF144083">
    <property type="entry name" value="Magnesium transport protein CorA, transmembrane region"/>
    <property type="match status" value="1"/>
</dbReference>
<evidence type="ECO:0000256" key="8">
    <source>
        <dbReference type="ARBA" id="ARBA00023065"/>
    </source>
</evidence>
<proteinExistence type="inferred from homology"/>
<evidence type="ECO:0000256" key="12">
    <source>
        <dbReference type="SAM" id="Phobius"/>
    </source>
</evidence>
<comment type="caution">
    <text evidence="13">The sequence shown here is derived from an EMBL/GenBank/DDBJ whole genome shotgun (WGS) entry which is preliminary data.</text>
</comment>
<evidence type="ECO:0000256" key="6">
    <source>
        <dbReference type="ARBA" id="ARBA00022842"/>
    </source>
</evidence>
<feature type="transmembrane region" description="Helical" evidence="12">
    <location>
        <begin position="322"/>
        <end position="342"/>
    </location>
</feature>
<evidence type="ECO:0000256" key="9">
    <source>
        <dbReference type="ARBA" id="ARBA00023136"/>
    </source>
</evidence>
<evidence type="ECO:0000313" key="14">
    <source>
        <dbReference type="Proteomes" id="UP000295710"/>
    </source>
</evidence>
<name>A0A4R4FJW0_9FIRM</name>
<dbReference type="FunFam" id="1.20.58.340:FF:000004">
    <property type="entry name" value="Magnesium transport protein CorA"/>
    <property type="match status" value="1"/>
</dbReference>
<keyword evidence="14" id="KW-1185">Reference proteome</keyword>
<dbReference type="GO" id="GO:0005886">
    <property type="term" value="C:plasma membrane"/>
    <property type="evidence" value="ECO:0007669"/>
    <property type="project" value="UniProtKB-SubCell"/>
</dbReference>
<keyword evidence="7 12" id="KW-1133">Transmembrane helix</keyword>
<dbReference type="Gene3D" id="1.20.58.340">
    <property type="entry name" value="Magnesium transport protein CorA, transmembrane region"/>
    <property type="match status" value="2"/>
</dbReference>
<dbReference type="EMBL" id="SMMX01000002">
    <property type="protein sequence ID" value="TDA23026.1"/>
    <property type="molecule type" value="Genomic_DNA"/>
</dbReference>
<keyword evidence="3" id="KW-0813">Transport</keyword>
<dbReference type="Proteomes" id="UP000295710">
    <property type="component" value="Unassembled WGS sequence"/>
</dbReference>
<dbReference type="GO" id="GO:0015087">
    <property type="term" value="F:cobalt ion transmembrane transporter activity"/>
    <property type="evidence" value="ECO:0007669"/>
    <property type="project" value="TreeGrafter"/>
</dbReference>
<dbReference type="InterPro" id="IPR002523">
    <property type="entry name" value="MgTranspt_CorA/ZnTranspt_ZntB"/>
</dbReference>
<keyword evidence="4" id="KW-1003">Cell membrane</keyword>
<dbReference type="GO" id="GO:0000287">
    <property type="term" value="F:magnesium ion binding"/>
    <property type="evidence" value="ECO:0007669"/>
    <property type="project" value="TreeGrafter"/>
</dbReference>
<reference evidence="13 14" key="1">
    <citation type="journal article" date="2016" name="Nat. Microbiol.">
        <title>The Mouse Intestinal Bacterial Collection (miBC) provides host-specific insight into cultured diversity and functional potential of the gut microbiota.</title>
        <authorList>
            <person name="Lagkouvardos I."/>
            <person name="Pukall R."/>
            <person name="Abt B."/>
            <person name="Foesel B.U."/>
            <person name="Meier-Kolthoff J.P."/>
            <person name="Kumar N."/>
            <person name="Bresciani A."/>
            <person name="Martinez I."/>
            <person name="Just S."/>
            <person name="Ziegler C."/>
            <person name="Brugiroux S."/>
            <person name="Garzetti D."/>
            <person name="Wenning M."/>
            <person name="Bui T.P."/>
            <person name="Wang J."/>
            <person name="Hugenholtz F."/>
            <person name="Plugge C.M."/>
            <person name="Peterson D.A."/>
            <person name="Hornef M.W."/>
            <person name="Baines J.F."/>
            <person name="Smidt H."/>
            <person name="Walter J."/>
            <person name="Kristiansen K."/>
            <person name="Nielsen H.B."/>
            <person name="Haller D."/>
            <person name="Overmann J."/>
            <person name="Stecher B."/>
            <person name="Clavel T."/>
        </authorList>
    </citation>
    <scope>NUCLEOTIDE SEQUENCE [LARGE SCALE GENOMIC DNA]</scope>
    <source>
        <strain evidence="13 14">DSM 28560</strain>
    </source>
</reference>
<dbReference type="GO" id="GO:0050897">
    <property type="term" value="F:cobalt ion binding"/>
    <property type="evidence" value="ECO:0007669"/>
    <property type="project" value="TreeGrafter"/>
</dbReference>
<keyword evidence="6" id="KW-0460">Magnesium</keyword>
<evidence type="ECO:0000313" key="13">
    <source>
        <dbReference type="EMBL" id="TDA23026.1"/>
    </source>
</evidence>
<evidence type="ECO:0000256" key="5">
    <source>
        <dbReference type="ARBA" id="ARBA00022692"/>
    </source>
</evidence>
<protein>
    <submittedName>
        <fullName evidence="13">Magnesium and cobalt transporter CorA</fullName>
    </submittedName>
</protein>
<keyword evidence="9 12" id="KW-0472">Membrane</keyword>
<dbReference type="InterPro" id="IPR045863">
    <property type="entry name" value="CorA_TM1_TM2"/>
</dbReference>
<comment type="similarity">
    <text evidence="2">Belongs to the CorA metal ion transporter (MIT) (TC 1.A.35) family.</text>
</comment>
<feature type="transmembrane region" description="Helical" evidence="12">
    <location>
        <begin position="290"/>
        <end position="310"/>
    </location>
</feature>
<dbReference type="CDD" id="cd12826">
    <property type="entry name" value="EcCorA_ZntB-like_u1"/>
    <property type="match status" value="1"/>
</dbReference>
<dbReference type="SUPFAM" id="SSF143865">
    <property type="entry name" value="CorA soluble domain-like"/>
    <property type="match status" value="1"/>
</dbReference>
<accession>A0A4R4FJW0</accession>
<evidence type="ECO:0000256" key="10">
    <source>
        <dbReference type="ARBA" id="ARBA00034269"/>
    </source>
</evidence>
<evidence type="ECO:0000256" key="7">
    <source>
        <dbReference type="ARBA" id="ARBA00022989"/>
    </source>
</evidence>
<organism evidence="13 14">
    <name type="scientific">Extibacter muris</name>
    <dbReference type="NCBI Taxonomy" id="1796622"/>
    <lineage>
        <taxon>Bacteria</taxon>
        <taxon>Bacillati</taxon>
        <taxon>Bacillota</taxon>
        <taxon>Clostridia</taxon>
        <taxon>Lachnospirales</taxon>
        <taxon>Lachnospiraceae</taxon>
        <taxon>Extibacter</taxon>
    </lineage>
</organism>
<comment type="catalytic activity">
    <reaction evidence="10">
        <text>Mg(2+)(in) = Mg(2+)(out)</text>
        <dbReference type="Rhea" id="RHEA:29827"/>
        <dbReference type="ChEBI" id="CHEBI:18420"/>
    </reaction>
</comment>
<evidence type="ECO:0000256" key="1">
    <source>
        <dbReference type="ARBA" id="ARBA00004651"/>
    </source>
</evidence>
<dbReference type="GO" id="GO:0015095">
    <property type="term" value="F:magnesium ion transmembrane transporter activity"/>
    <property type="evidence" value="ECO:0007669"/>
    <property type="project" value="TreeGrafter"/>
</dbReference>
<keyword evidence="8" id="KW-0406">Ion transport</keyword>
<dbReference type="AlphaFoldDB" id="A0A4R4FJW0"/>
<dbReference type="Pfam" id="PF01544">
    <property type="entry name" value="CorA"/>
    <property type="match status" value="1"/>
</dbReference>
<gene>
    <name evidence="13" type="ORF">E1963_02770</name>
</gene>
<keyword evidence="5 12" id="KW-0812">Transmembrane</keyword>
<evidence type="ECO:0000256" key="2">
    <source>
        <dbReference type="ARBA" id="ARBA00009765"/>
    </source>
</evidence>
<evidence type="ECO:0000256" key="11">
    <source>
        <dbReference type="ARBA" id="ARBA00045497"/>
    </source>
</evidence>
<sequence length="349" mass="40896">MVSMDMVKYVKSCASAIVFNMICLKLPDCVMIYRKIYQGIGGVRMRYRLDGSIVPMGEDDDIRDGEALVDIITSEQYEDEYKKKFQKKMLLNIYHTHYCRADLLKDCVIGTFVIPRKDDLLGTYTTFGFYMTVEKLVLVDDSGIIETLVRHMAEALSVEKTYTAHFFFELMEYLVKEDVIFLQNYEKKLAELEAALLDGAITDFDKKMLTIRKELLALQSYYQQLTDVSETLEENQNHMFEEDDCTIFDLYSKRADRLFDNTRRLQEYSLQLREMYESQIDIRQNQIMKFLTVVTTIFLPLTLIAGWYGMNFVGMPELTSPYGYLVVIIVSIAIIIVEIWLFKIKKWFD</sequence>
<comment type="function">
    <text evidence="11">Mediates influx of magnesium ions. Alternates between open and closed states. Activated by low cytoplasmic Mg(2+) levels. Inactive when cytoplasmic Mg(2+) levels are high.</text>
</comment>
<comment type="subcellular location">
    <subcellularLocation>
        <location evidence="1">Cell membrane</location>
        <topology evidence="1">Multi-pass membrane protein</topology>
    </subcellularLocation>
</comment>
<evidence type="ECO:0000256" key="3">
    <source>
        <dbReference type="ARBA" id="ARBA00022448"/>
    </source>
</evidence>